<dbReference type="Proteomes" id="UP000734854">
    <property type="component" value="Unassembled WGS sequence"/>
</dbReference>
<dbReference type="PROSITE" id="PS51704">
    <property type="entry name" value="GP_PDE"/>
    <property type="match status" value="1"/>
</dbReference>
<dbReference type="InterPro" id="IPR051578">
    <property type="entry name" value="GDPD"/>
</dbReference>
<keyword evidence="2" id="KW-0319">Glycerol metabolism</keyword>
<dbReference type="InterPro" id="IPR030395">
    <property type="entry name" value="GP_PDE_dom"/>
</dbReference>
<sequence>MALKAAHVSDVPTIDQIPDVPAVALSTVSALRKGTQWKRKSERLVVVGHRGKGMNALASTDPRLQEVKENSLRSFNDAARFPVDFVEFDVQGKLSEKHVTSLTLDEFLSYGPPKDPLKKGKPLLRKTKDGRILNWKVLADAPFCTLQEAFQGVDPQVGFNVELKFNDNVDYKDEELIHALETILKVVNDYANERPIIFSSFQPDAAKLIRKLQNDYPVFFLSNGGTEIYRDPRRNSLDEAIKLCLENGLQAIVSEVKAIFRNPSAVAKIKEANLVLFTYGQLNNVPEAVYMQHIMGVSGVIVDLVQEITEAVSAFSRPDVEGASRPKFSQAELSFLLRLIPELVQH</sequence>
<evidence type="ECO:0000313" key="7">
    <source>
        <dbReference type="Proteomes" id="UP000734854"/>
    </source>
</evidence>
<comment type="catalytic activity">
    <reaction evidence="4">
        <text>a sn-glycero-3-phosphodiester + H2O = an alcohol + sn-glycerol 3-phosphate + H(+)</text>
        <dbReference type="Rhea" id="RHEA:12969"/>
        <dbReference type="ChEBI" id="CHEBI:15377"/>
        <dbReference type="ChEBI" id="CHEBI:15378"/>
        <dbReference type="ChEBI" id="CHEBI:30879"/>
        <dbReference type="ChEBI" id="CHEBI:57597"/>
        <dbReference type="ChEBI" id="CHEBI:83408"/>
        <dbReference type="EC" id="3.1.4.46"/>
    </reaction>
</comment>
<dbReference type="GO" id="GO:0046475">
    <property type="term" value="P:glycerophospholipid catabolic process"/>
    <property type="evidence" value="ECO:0007669"/>
    <property type="project" value="TreeGrafter"/>
</dbReference>
<evidence type="ECO:0000256" key="1">
    <source>
        <dbReference type="ARBA" id="ARBA00012247"/>
    </source>
</evidence>
<comment type="caution">
    <text evidence="6">The sequence shown here is derived from an EMBL/GenBank/DDBJ whole genome shotgun (WGS) entry which is preliminary data.</text>
</comment>
<dbReference type="GO" id="GO:0006071">
    <property type="term" value="P:glycerol metabolic process"/>
    <property type="evidence" value="ECO:0007669"/>
    <property type="project" value="UniProtKB-KW"/>
</dbReference>
<dbReference type="EMBL" id="JACMSC010000003">
    <property type="protein sequence ID" value="KAG6527773.1"/>
    <property type="molecule type" value="Genomic_DNA"/>
</dbReference>
<keyword evidence="7" id="KW-1185">Reference proteome</keyword>
<protein>
    <recommendedName>
        <fullName evidence="1">glycerophosphodiester phosphodiesterase</fullName>
        <ecNumber evidence="1">3.1.4.46</ecNumber>
    </recommendedName>
</protein>
<keyword evidence="3" id="KW-0378">Hydrolase</keyword>
<evidence type="ECO:0000256" key="3">
    <source>
        <dbReference type="ARBA" id="ARBA00022801"/>
    </source>
</evidence>
<evidence type="ECO:0000259" key="5">
    <source>
        <dbReference type="PROSITE" id="PS51704"/>
    </source>
</evidence>
<feature type="domain" description="GP-PDE" evidence="5">
    <location>
        <begin position="44"/>
        <end position="312"/>
    </location>
</feature>
<reference evidence="6 7" key="1">
    <citation type="submission" date="2020-08" db="EMBL/GenBank/DDBJ databases">
        <title>Plant Genome Project.</title>
        <authorList>
            <person name="Zhang R.-G."/>
        </authorList>
    </citation>
    <scope>NUCLEOTIDE SEQUENCE [LARGE SCALE GENOMIC DNA]</scope>
    <source>
        <tissue evidence="6">Rhizome</tissue>
    </source>
</reference>
<evidence type="ECO:0000256" key="4">
    <source>
        <dbReference type="ARBA" id="ARBA00047512"/>
    </source>
</evidence>
<dbReference type="AlphaFoldDB" id="A0A8J5HIG3"/>
<dbReference type="PANTHER" id="PTHR22958:SF1">
    <property type="entry name" value="GLYCEROPHOSPHOCHOLINE PHOSPHODIESTERASE GPCPD1"/>
    <property type="match status" value="1"/>
</dbReference>
<dbReference type="SUPFAM" id="SSF51695">
    <property type="entry name" value="PLC-like phosphodiesterases"/>
    <property type="match status" value="1"/>
</dbReference>
<dbReference type="Pfam" id="PF03009">
    <property type="entry name" value="GDPD"/>
    <property type="match status" value="2"/>
</dbReference>
<evidence type="ECO:0000313" key="6">
    <source>
        <dbReference type="EMBL" id="KAG6527773.1"/>
    </source>
</evidence>
<dbReference type="Gene3D" id="3.20.20.190">
    <property type="entry name" value="Phosphatidylinositol (PI) phosphodiesterase"/>
    <property type="match status" value="1"/>
</dbReference>
<accession>A0A8J5HIG3</accession>
<proteinExistence type="predicted"/>
<dbReference type="GO" id="GO:0008889">
    <property type="term" value="F:glycerophosphodiester phosphodiesterase activity"/>
    <property type="evidence" value="ECO:0007669"/>
    <property type="project" value="UniProtKB-EC"/>
</dbReference>
<dbReference type="EC" id="3.1.4.46" evidence="1"/>
<organism evidence="6 7">
    <name type="scientific">Zingiber officinale</name>
    <name type="common">Ginger</name>
    <name type="synonym">Amomum zingiber</name>
    <dbReference type="NCBI Taxonomy" id="94328"/>
    <lineage>
        <taxon>Eukaryota</taxon>
        <taxon>Viridiplantae</taxon>
        <taxon>Streptophyta</taxon>
        <taxon>Embryophyta</taxon>
        <taxon>Tracheophyta</taxon>
        <taxon>Spermatophyta</taxon>
        <taxon>Magnoliopsida</taxon>
        <taxon>Liliopsida</taxon>
        <taxon>Zingiberales</taxon>
        <taxon>Zingiberaceae</taxon>
        <taxon>Zingiber</taxon>
    </lineage>
</organism>
<evidence type="ECO:0000256" key="2">
    <source>
        <dbReference type="ARBA" id="ARBA00022798"/>
    </source>
</evidence>
<dbReference type="InterPro" id="IPR017946">
    <property type="entry name" value="PLC-like_Pdiesterase_TIM-brl"/>
</dbReference>
<name>A0A8J5HIG3_ZINOF</name>
<dbReference type="PANTHER" id="PTHR22958">
    <property type="entry name" value="GLYCEROPHOSPHORYL DIESTER PHOSPHODIESTERASE"/>
    <property type="match status" value="1"/>
</dbReference>
<gene>
    <name evidence="6" type="ORF">ZIOFF_009902</name>
</gene>